<dbReference type="EMBL" id="CAJOBC010000540">
    <property type="protein sequence ID" value="CAF3598655.1"/>
    <property type="molecule type" value="Genomic_DNA"/>
</dbReference>
<reference evidence="1" key="1">
    <citation type="submission" date="2021-02" db="EMBL/GenBank/DDBJ databases">
        <authorList>
            <person name="Nowell W R."/>
        </authorList>
    </citation>
    <scope>NUCLEOTIDE SEQUENCE</scope>
</reference>
<dbReference type="AlphaFoldDB" id="A0A813TQT1"/>
<dbReference type="Proteomes" id="UP000663829">
    <property type="component" value="Unassembled WGS sequence"/>
</dbReference>
<organism evidence="1 5">
    <name type="scientific">Didymodactylos carnosus</name>
    <dbReference type="NCBI Taxonomy" id="1234261"/>
    <lineage>
        <taxon>Eukaryota</taxon>
        <taxon>Metazoa</taxon>
        <taxon>Spiralia</taxon>
        <taxon>Gnathifera</taxon>
        <taxon>Rotifera</taxon>
        <taxon>Eurotatoria</taxon>
        <taxon>Bdelloidea</taxon>
        <taxon>Philodinida</taxon>
        <taxon>Philodinidae</taxon>
        <taxon>Didymodactylos</taxon>
    </lineage>
</organism>
<keyword evidence="5" id="KW-1185">Reference proteome</keyword>
<dbReference type="Proteomes" id="UP000682733">
    <property type="component" value="Unassembled WGS sequence"/>
</dbReference>
<protein>
    <submittedName>
        <fullName evidence="1">Uncharacterized protein</fullName>
    </submittedName>
</protein>
<comment type="caution">
    <text evidence="1">The sequence shown here is derived from an EMBL/GenBank/DDBJ whole genome shotgun (WGS) entry which is preliminary data.</text>
</comment>
<name>A0A813TQT1_9BILA</name>
<accession>A0A813TQT1</accession>
<dbReference type="EMBL" id="CAJNOQ010000540">
    <property type="protein sequence ID" value="CAF0812837.1"/>
    <property type="molecule type" value="Genomic_DNA"/>
</dbReference>
<evidence type="ECO:0000313" key="5">
    <source>
        <dbReference type="Proteomes" id="UP000663829"/>
    </source>
</evidence>
<gene>
    <name evidence="1" type="ORF">GPM918_LOCUS4126</name>
    <name evidence="2" type="ORF">OVA965_LOCUS6492</name>
    <name evidence="3" type="ORF">SRO942_LOCUS4126</name>
    <name evidence="4" type="ORF">TMI583_LOCUS6488</name>
</gene>
<evidence type="ECO:0000313" key="4">
    <source>
        <dbReference type="EMBL" id="CAF3622824.1"/>
    </source>
</evidence>
<dbReference type="Pfam" id="PF14388">
    <property type="entry name" value="DUF4419"/>
    <property type="match status" value="1"/>
</dbReference>
<dbReference type="OrthoDB" id="9973955at2759"/>
<evidence type="ECO:0000313" key="3">
    <source>
        <dbReference type="EMBL" id="CAF3598655.1"/>
    </source>
</evidence>
<evidence type="ECO:0000313" key="1">
    <source>
        <dbReference type="EMBL" id="CAF0812837.1"/>
    </source>
</evidence>
<proteinExistence type="predicted"/>
<evidence type="ECO:0000313" key="2">
    <source>
        <dbReference type="EMBL" id="CAF0837933.1"/>
    </source>
</evidence>
<dbReference type="EMBL" id="CAJOBA010001964">
    <property type="protein sequence ID" value="CAF3622824.1"/>
    <property type="molecule type" value="Genomic_DNA"/>
</dbReference>
<dbReference type="Proteomes" id="UP000681722">
    <property type="component" value="Unassembled WGS sequence"/>
</dbReference>
<dbReference type="EMBL" id="CAJNOK010001964">
    <property type="protein sequence ID" value="CAF0837933.1"/>
    <property type="molecule type" value="Genomic_DNA"/>
</dbReference>
<dbReference type="Proteomes" id="UP000677228">
    <property type="component" value="Unassembled WGS sequence"/>
</dbReference>
<dbReference type="PANTHER" id="PTHR31252:SF11">
    <property type="entry name" value="DUF4419 DOMAIN-CONTAINING PROTEIN"/>
    <property type="match status" value="1"/>
</dbReference>
<sequence>MTTTFNVSEVEPCIKDHSHAKFEEELKRWMPKQQPPLFSTLEKDPPVKPTQETLLFENGQTNYPLIELDHRVNNAFIATIYKAYCEHYRLELSVEDFWAAIAQGVSIHLNENAEKFRSLFVSHEGQKELTLAVDSLRIPDSERPSIGNKNVPGINWPLAVNQMGELIKKDMKTDFAQLMTIPFSQTSPIEQAVFDCTLMDSVKAYYSYRFSLCCGIPEVTLRGSPDDWQSVIDRVNTLKAYFNDFHWWFDSILPHLEKLKESAQGKPDKEWWSKICHHVGGGSDISMISGWLADFVPYADDGKGHYTKARHNHRHYTQGLINGIEFSDLKESVTKTDFLLDDNGHITKMKLISGFLGVAQNPETKALRPSMGWLTAVKQES</sequence>
<dbReference type="PANTHER" id="PTHR31252">
    <property type="entry name" value="DUF4419 DOMAIN-CONTAINING PROTEIN"/>
    <property type="match status" value="1"/>
</dbReference>
<dbReference type="InterPro" id="IPR025533">
    <property type="entry name" value="DUF4419"/>
</dbReference>